<gene>
    <name evidence="2" type="ORF">V6N11_062033</name>
</gene>
<dbReference type="SUPFAM" id="SSF46785">
    <property type="entry name" value="Winged helix' DNA-binding domain"/>
    <property type="match status" value="1"/>
</dbReference>
<comment type="caution">
    <text evidence="2">The sequence shown here is derived from an EMBL/GenBank/DDBJ whole genome shotgun (WGS) entry which is preliminary data.</text>
</comment>
<dbReference type="InterPro" id="IPR036390">
    <property type="entry name" value="WH_DNA-bd_sf"/>
</dbReference>
<evidence type="ECO:0000259" key="1">
    <source>
        <dbReference type="Pfam" id="PF08100"/>
    </source>
</evidence>
<feature type="domain" description="O-methyltransferase dimerisation" evidence="1">
    <location>
        <begin position="22"/>
        <end position="114"/>
    </location>
</feature>
<accession>A0ABR2PRS3</accession>
<name>A0ABR2PRS3_9ROSI</name>
<keyword evidence="3" id="KW-1185">Reference proteome</keyword>
<dbReference type="EMBL" id="JBBPBN010000052">
    <property type="protein sequence ID" value="KAK8991007.1"/>
    <property type="molecule type" value="Genomic_DNA"/>
</dbReference>
<dbReference type="Pfam" id="PF08100">
    <property type="entry name" value="Dimerisation"/>
    <property type="match status" value="1"/>
</dbReference>
<dbReference type="InterPro" id="IPR036388">
    <property type="entry name" value="WH-like_DNA-bd_sf"/>
</dbReference>
<dbReference type="Gene3D" id="1.10.10.10">
    <property type="entry name" value="Winged helix-like DNA-binding domain superfamily/Winged helix DNA-binding domain"/>
    <property type="match status" value="1"/>
</dbReference>
<protein>
    <recommendedName>
        <fullName evidence="1">O-methyltransferase dimerisation domain-containing protein</fullName>
    </recommendedName>
</protein>
<organism evidence="2 3">
    <name type="scientific">Hibiscus sabdariffa</name>
    <name type="common">roselle</name>
    <dbReference type="NCBI Taxonomy" id="183260"/>
    <lineage>
        <taxon>Eukaryota</taxon>
        <taxon>Viridiplantae</taxon>
        <taxon>Streptophyta</taxon>
        <taxon>Embryophyta</taxon>
        <taxon>Tracheophyta</taxon>
        <taxon>Spermatophyta</taxon>
        <taxon>Magnoliopsida</taxon>
        <taxon>eudicotyledons</taxon>
        <taxon>Gunneridae</taxon>
        <taxon>Pentapetalae</taxon>
        <taxon>rosids</taxon>
        <taxon>malvids</taxon>
        <taxon>Malvales</taxon>
        <taxon>Malvaceae</taxon>
        <taxon>Malvoideae</taxon>
        <taxon>Hibiscus</taxon>
    </lineage>
</organism>
<evidence type="ECO:0000313" key="3">
    <source>
        <dbReference type="Proteomes" id="UP001396334"/>
    </source>
</evidence>
<dbReference type="InterPro" id="IPR012967">
    <property type="entry name" value="COMT_dimerisation"/>
</dbReference>
<dbReference type="PROSITE" id="PS51683">
    <property type="entry name" value="SAM_OMT_II"/>
    <property type="match status" value="1"/>
</dbReference>
<dbReference type="Proteomes" id="UP001396334">
    <property type="component" value="Unassembled WGS sequence"/>
</dbReference>
<proteinExistence type="predicted"/>
<dbReference type="InterPro" id="IPR016461">
    <property type="entry name" value="COMT-like"/>
</dbReference>
<reference evidence="2 3" key="1">
    <citation type="journal article" date="2024" name="G3 (Bethesda)">
        <title>Genome assembly of Hibiscus sabdariffa L. provides insights into metabolisms of medicinal natural products.</title>
        <authorList>
            <person name="Kim T."/>
        </authorList>
    </citation>
    <scope>NUCLEOTIDE SEQUENCE [LARGE SCALE GENOMIC DNA]</scope>
    <source>
        <strain evidence="2">TK-2024</strain>
        <tissue evidence="2">Old leaves</tissue>
    </source>
</reference>
<dbReference type="PANTHER" id="PTHR11746">
    <property type="entry name" value="O-METHYLTRANSFERASE"/>
    <property type="match status" value="1"/>
</dbReference>
<sequence>MATLTKTQVKGTNEESLSYALQVANSLVLPMSMHAALQLDVFEIIAKAGPNAKLSSKEIVARLPTKNLEAPSMLDRILRVLASYEIVGCSVADDEKGDPQRLYSLMPVSKFFVRNEDEVSLGPLMTLLQDKIFIDIGVFFTLTLLFN</sequence>
<evidence type="ECO:0000313" key="2">
    <source>
        <dbReference type="EMBL" id="KAK8991007.1"/>
    </source>
</evidence>